<evidence type="ECO:0000313" key="4">
    <source>
        <dbReference type="Proteomes" id="UP000248039"/>
    </source>
</evidence>
<protein>
    <recommendedName>
        <fullName evidence="5">DUF3344 domain-containing protein</fullName>
    </recommendedName>
</protein>
<proteinExistence type="predicted"/>
<feature type="region of interest" description="Disordered" evidence="1">
    <location>
        <begin position="46"/>
        <end position="67"/>
    </location>
</feature>
<sequence length="412" mass="44130">MSTTAGRATRARTLVRRCAVAIAATTAAAAQFLFIPAAGALPAAAPERGSAGAEHRDDPNAPVLSEHPIPFTTRFQADMQGNITRIGNTLLTCDETKAPVKAGTAPCTDARNGVGPNIFDNNYQMRYVNIEPPGRKGPLGDDIYSSSSASLTLPDSATVKFARLYWGATRGIGKTVLPITQVDEVYFKAPGDSEFRDIAAQGDIGQINTTQETAYQASADVTDIVKAAGGGTYEVADLDTVIAPHSWGSWTLVVATEDCNQPMRHLQVWDGFQVELPNSPAIDIDVNGFHTPAKDKLFAKLGYVGYDGDRTYTGDTLSIKTTNGPETQISDDRHPANDIMNSTISSPFASDQFTRNPNYDNTFGQDLAVFDVSKLMRAGDTNLRMRFNTTLDGYQLGAAFVAINLDDSADSG</sequence>
<dbReference type="EMBL" id="PYBW01000055">
    <property type="protein sequence ID" value="PYC77823.1"/>
    <property type="molecule type" value="Genomic_DNA"/>
</dbReference>
<dbReference type="AlphaFoldDB" id="A0A2V4N4L7"/>
<evidence type="ECO:0008006" key="5">
    <source>
        <dbReference type="Google" id="ProtNLM"/>
    </source>
</evidence>
<evidence type="ECO:0000256" key="2">
    <source>
        <dbReference type="SAM" id="SignalP"/>
    </source>
</evidence>
<comment type="caution">
    <text evidence="3">The sequence shown here is derived from an EMBL/GenBank/DDBJ whole genome shotgun (WGS) entry which is preliminary data.</text>
</comment>
<gene>
    <name evidence="3" type="ORF">C7C46_17785</name>
</gene>
<dbReference type="Proteomes" id="UP000248039">
    <property type="component" value="Unassembled WGS sequence"/>
</dbReference>
<dbReference type="OrthoDB" id="3847058at2"/>
<keyword evidence="2" id="KW-0732">Signal</keyword>
<name>A0A2V4N4L7_9ACTN</name>
<feature type="signal peptide" evidence="2">
    <location>
        <begin position="1"/>
        <end position="29"/>
    </location>
</feature>
<organism evidence="3 4">
    <name type="scientific">Streptomyces tateyamensis</name>
    <dbReference type="NCBI Taxonomy" id="565073"/>
    <lineage>
        <taxon>Bacteria</taxon>
        <taxon>Bacillati</taxon>
        <taxon>Actinomycetota</taxon>
        <taxon>Actinomycetes</taxon>
        <taxon>Kitasatosporales</taxon>
        <taxon>Streptomycetaceae</taxon>
        <taxon>Streptomyces</taxon>
    </lineage>
</organism>
<reference evidence="3 4" key="1">
    <citation type="submission" date="2018-03" db="EMBL/GenBank/DDBJ databases">
        <title>Bioinformatic expansion and discovery of thiopeptide antibiotics.</title>
        <authorList>
            <person name="Schwalen C.J."/>
            <person name="Hudson G.A."/>
            <person name="Mitchell D.A."/>
        </authorList>
    </citation>
    <scope>NUCLEOTIDE SEQUENCE [LARGE SCALE GENOMIC DNA]</scope>
    <source>
        <strain evidence="3 4">ATCC 21389</strain>
    </source>
</reference>
<feature type="chain" id="PRO_5015944472" description="DUF3344 domain-containing protein" evidence="2">
    <location>
        <begin position="30"/>
        <end position="412"/>
    </location>
</feature>
<accession>A0A2V4N4L7</accession>
<dbReference type="RefSeq" id="WP_110670826.1">
    <property type="nucleotide sequence ID" value="NZ_PYBW01000055.1"/>
</dbReference>
<evidence type="ECO:0000256" key="1">
    <source>
        <dbReference type="SAM" id="MobiDB-lite"/>
    </source>
</evidence>
<keyword evidence="4" id="KW-1185">Reference proteome</keyword>
<evidence type="ECO:0000313" key="3">
    <source>
        <dbReference type="EMBL" id="PYC77823.1"/>
    </source>
</evidence>